<feature type="domain" description="Glucose/Sorbosone dehydrogenase" evidence="2">
    <location>
        <begin position="43"/>
        <end position="369"/>
    </location>
</feature>
<dbReference type="AlphaFoldDB" id="A0A4S2GZ36"/>
<dbReference type="RefSeq" id="WP_135996220.1">
    <property type="nucleotide sequence ID" value="NZ_CP071057.1"/>
</dbReference>
<name>A0A4S2GZ36_9PROT</name>
<dbReference type="InterPro" id="IPR011041">
    <property type="entry name" value="Quinoprot_gluc/sorb_DH_b-prop"/>
</dbReference>
<feature type="chain" id="PRO_5020281315" evidence="1">
    <location>
        <begin position="21"/>
        <end position="374"/>
    </location>
</feature>
<evidence type="ECO:0000259" key="2">
    <source>
        <dbReference type="Pfam" id="PF07995"/>
    </source>
</evidence>
<dbReference type="InterPro" id="IPR011042">
    <property type="entry name" value="6-blade_b-propeller_TolB-like"/>
</dbReference>
<dbReference type="Pfam" id="PF07995">
    <property type="entry name" value="GSDH"/>
    <property type="match status" value="1"/>
</dbReference>
<reference evidence="3 4" key="1">
    <citation type="journal article" date="2017" name="Int. J. Syst. Evol. Microbiol.">
        <title>Marinicauda algicola sp. nov., isolated from a marine red alga Rhodosorus marinus.</title>
        <authorList>
            <person name="Jeong S.E."/>
            <person name="Jeon S.H."/>
            <person name="Chun B.H."/>
            <person name="Kim D.W."/>
            <person name="Jeon C.O."/>
        </authorList>
    </citation>
    <scope>NUCLEOTIDE SEQUENCE [LARGE SCALE GENOMIC DNA]</scope>
    <source>
        <strain evidence="3 4">JCM 31718</strain>
    </source>
</reference>
<evidence type="ECO:0000313" key="4">
    <source>
        <dbReference type="Proteomes" id="UP000308054"/>
    </source>
</evidence>
<proteinExistence type="predicted"/>
<dbReference type="Gene3D" id="2.120.10.30">
    <property type="entry name" value="TolB, C-terminal domain"/>
    <property type="match status" value="1"/>
</dbReference>
<protein>
    <submittedName>
        <fullName evidence="3">PQQ-dependent sugar dehydrogenase</fullName>
    </submittedName>
</protein>
<feature type="signal peptide" evidence="1">
    <location>
        <begin position="1"/>
        <end position="20"/>
    </location>
</feature>
<sequence>MLRPSASLAACLVLAAPALGQVQTEPYESEQATFLVETVAEGLDYPWSIAFLPGGAMLVSEREGGLRVIEADGTLREAPVAGLPDDVLVLRQGGLMEIALHPDFEDNRIVYLSYAEGSEDANRTALYRARLSEDLSRLEQGEDIFRVNFDKAAGFHFGGRILFQGDHLYLTLGEGGRYEEESQNPENHLGGVVRLELDGTPAGADIGNGAPGLFTYGHRNVQGIDVNPSTGSIWTVEHGPRGGDELNILEAGTNYGWPEITYGINYDGTIVTEEREREGLAQPVWYWNPSIAPAGIAFYDGEAFEHWQGDLFVAALAGSQLQRLEMDGDRVIGVEPLLADAGLRFRDVKVGPDGALYVLVDDYEGAVLRITPAG</sequence>
<dbReference type="SUPFAM" id="SSF50952">
    <property type="entry name" value="Soluble quinoprotein glucose dehydrogenase"/>
    <property type="match status" value="1"/>
</dbReference>
<keyword evidence="4" id="KW-1185">Reference proteome</keyword>
<organism evidence="3 4">
    <name type="scientific">Marinicauda algicola</name>
    <dbReference type="NCBI Taxonomy" id="2029849"/>
    <lineage>
        <taxon>Bacteria</taxon>
        <taxon>Pseudomonadati</taxon>
        <taxon>Pseudomonadota</taxon>
        <taxon>Alphaproteobacteria</taxon>
        <taxon>Maricaulales</taxon>
        <taxon>Maricaulaceae</taxon>
        <taxon>Marinicauda</taxon>
    </lineage>
</organism>
<evidence type="ECO:0000256" key="1">
    <source>
        <dbReference type="SAM" id="SignalP"/>
    </source>
</evidence>
<dbReference type="Proteomes" id="UP000308054">
    <property type="component" value="Unassembled WGS sequence"/>
</dbReference>
<evidence type="ECO:0000313" key="3">
    <source>
        <dbReference type="EMBL" id="TGY88374.1"/>
    </source>
</evidence>
<accession>A0A4S2GZ36</accession>
<comment type="caution">
    <text evidence="3">The sequence shown here is derived from an EMBL/GenBank/DDBJ whole genome shotgun (WGS) entry which is preliminary data.</text>
</comment>
<dbReference type="OrthoDB" id="9770043at2"/>
<gene>
    <name evidence="3" type="ORF">E5163_11170</name>
</gene>
<dbReference type="InterPro" id="IPR012938">
    <property type="entry name" value="Glc/Sorbosone_DH"/>
</dbReference>
<dbReference type="EMBL" id="SRXW01000003">
    <property type="protein sequence ID" value="TGY88374.1"/>
    <property type="molecule type" value="Genomic_DNA"/>
</dbReference>
<dbReference type="PANTHER" id="PTHR19328:SF75">
    <property type="entry name" value="ALDOSE SUGAR DEHYDROGENASE YLII"/>
    <property type="match status" value="1"/>
</dbReference>
<keyword evidence="1" id="KW-0732">Signal</keyword>
<dbReference type="PANTHER" id="PTHR19328">
    <property type="entry name" value="HEDGEHOG-INTERACTING PROTEIN"/>
    <property type="match status" value="1"/>
</dbReference>